<proteinExistence type="predicted"/>
<dbReference type="InterPro" id="IPR008922">
    <property type="entry name" value="Di-copper_centre_dom_sf"/>
</dbReference>
<dbReference type="EMBL" id="ML978799">
    <property type="protein sequence ID" value="KAF2083347.1"/>
    <property type="molecule type" value="Genomic_DNA"/>
</dbReference>
<dbReference type="GO" id="GO:0046872">
    <property type="term" value="F:metal ion binding"/>
    <property type="evidence" value="ECO:0007669"/>
    <property type="project" value="UniProtKB-KW"/>
</dbReference>
<sequence length="641" mass="70467">MSLSLQRLTCALAVCSSVLAPGVWSKPVQSKRLAHTVEDISQPAPLRPRQDSSYFAITGITDDGAIHPRLEIRDLQANADQWNMYLLGLQRLQSVDESDKLSWYGIMGVHGMPFTPWDGVEPTGYPEIGYCTHDSNLFLPWHRPYVALYEQVLQSNMMLAAQEFPEGDQRDKYVSACRSWRAPHWDWARLPPDGETNVPPFLTTPEIQVTTPNGTQMIHNPLYSYVFHPLDGKALYDAFSVFPETKRYPTNLSADAVSQEGGTTTNMNNLRPQLRDALYDLFTNYNNFTIFSNMASYHPSQYNSLEAVHGWVHNYVGGSNGNMLEVPWSAFDATFMLHHAMVDRCFALWQALNPDSYVEPEVQDYSTYMINQGSTQDADSPLAPFHSSTDGTFWTPNTARSTETFHYTYPELESGNRTALVAAINNLYGTSTVGHATKRSLKLPLGGSAPLPLLQPGHISDPASATTSRYEYNVNIKLEKCALGGPGNVLISLGHLGLEPGDWLQSPNLAGSSPLFVAGNTAAMRMGASSDIYVSVPITQALEERVSRGELPCMDPVVVVPYLAANLEWQVTKMDNTPVPNENVSGLLVSVVSSQFRPSVSVDSFPERIGGVLIHANVTEGRPGGLNASMISVGGILESLS</sequence>
<dbReference type="InterPro" id="IPR050316">
    <property type="entry name" value="Tyrosinase/Hemocyanin"/>
</dbReference>
<dbReference type="InterPro" id="IPR002227">
    <property type="entry name" value="Tyrosinase_Cu-bd"/>
</dbReference>
<keyword evidence="2" id="KW-0479">Metal-binding</keyword>
<dbReference type="Gene3D" id="1.10.1280.10">
    <property type="entry name" value="Di-copper center containing domain from catechol oxidase"/>
    <property type="match status" value="1"/>
</dbReference>
<dbReference type="OrthoDB" id="6132182at2759"/>
<accession>A0A9P4HM55</accession>
<dbReference type="Pfam" id="PF18132">
    <property type="entry name" value="Tyrosinase_C"/>
    <property type="match status" value="1"/>
</dbReference>
<evidence type="ECO:0000256" key="1">
    <source>
        <dbReference type="ARBA" id="ARBA00001973"/>
    </source>
</evidence>
<keyword evidence="3" id="KW-0560">Oxidoreductase</keyword>
<evidence type="ECO:0000256" key="3">
    <source>
        <dbReference type="ARBA" id="ARBA00023002"/>
    </source>
</evidence>
<keyword evidence="5" id="KW-0732">Signal</keyword>
<dbReference type="GO" id="GO:0004497">
    <property type="term" value="F:monooxygenase activity"/>
    <property type="evidence" value="ECO:0007669"/>
    <property type="project" value="UniProtKB-KW"/>
</dbReference>
<protein>
    <submittedName>
        <fullName evidence="7">Di-copper centre-containing protein</fullName>
    </submittedName>
</protein>
<gene>
    <name evidence="7" type="ORF">K490DRAFT_51923</name>
</gene>
<feature type="signal peptide" evidence="5">
    <location>
        <begin position="1"/>
        <end position="25"/>
    </location>
</feature>
<name>A0A9P4HM55_9PEZI</name>
<keyword evidence="4" id="KW-0503">Monooxygenase</keyword>
<organism evidence="7 8">
    <name type="scientific">Saccharata proteae CBS 121410</name>
    <dbReference type="NCBI Taxonomy" id="1314787"/>
    <lineage>
        <taxon>Eukaryota</taxon>
        <taxon>Fungi</taxon>
        <taxon>Dikarya</taxon>
        <taxon>Ascomycota</taxon>
        <taxon>Pezizomycotina</taxon>
        <taxon>Dothideomycetes</taxon>
        <taxon>Dothideomycetes incertae sedis</taxon>
        <taxon>Botryosphaeriales</taxon>
        <taxon>Saccharataceae</taxon>
        <taxon>Saccharata</taxon>
    </lineage>
</organism>
<dbReference type="PANTHER" id="PTHR11474">
    <property type="entry name" value="TYROSINASE FAMILY MEMBER"/>
    <property type="match status" value="1"/>
</dbReference>
<comment type="caution">
    <text evidence="7">The sequence shown here is derived from an EMBL/GenBank/DDBJ whole genome shotgun (WGS) entry which is preliminary data.</text>
</comment>
<feature type="chain" id="PRO_5040361419" evidence="5">
    <location>
        <begin position="26"/>
        <end position="641"/>
    </location>
</feature>
<dbReference type="PRINTS" id="PR00092">
    <property type="entry name" value="TYROSINASE"/>
</dbReference>
<feature type="domain" description="Tyrosinase copper-binding" evidence="6">
    <location>
        <begin position="133"/>
        <end position="150"/>
    </location>
</feature>
<evidence type="ECO:0000256" key="5">
    <source>
        <dbReference type="SAM" id="SignalP"/>
    </source>
</evidence>
<reference evidence="7" key="1">
    <citation type="journal article" date="2020" name="Stud. Mycol.">
        <title>101 Dothideomycetes genomes: a test case for predicting lifestyles and emergence of pathogens.</title>
        <authorList>
            <person name="Haridas S."/>
            <person name="Albert R."/>
            <person name="Binder M."/>
            <person name="Bloem J."/>
            <person name="Labutti K."/>
            <person name="Salamov A."/>
            <person name="Andreopoulos B."/>
            <person name="Baker S."/>
            <person name="Barry K."/>
            <person name="Bills G."/>
            <person name="Bluhm B."/>
            <person name="Cannon C."/>
            <person name="Castanera R."/>
            <person name="Culley D."/>
            <person name="Daum C."/>
            <person name="Ezra D."/>
            <person name="Gonzalez J."/>
            <person name="Henrissat B."/>
            <person name="Kuo A."/>
            <person name="Liang C."/>
            <person name="Lipzen A."/>
            <person name="Lutzoni F."/>
            <person name="Magnuson J."/>
            <person name="Mondo S."/>
            <person name="Nolan M."/>
            <person name="Ohm R."/>
            <person name="Pangilinan J."/>
            <person name="Park H.-J."/>
            <person name="Ramirez L."/>
            <person name="Alfaro M."/>
            <person name="Sun H."/>
            <person name="Tritt A."/>
            <person name="Yoshinaga Y."/>
            <person name="Zwiers L.-H."/>
            <person name="Turgeon B."/>
            <person name="Goodwin S."/>
            <person name="Spatafora J."/>
            <person name="Crous P."/>
            <person name="Grigoriev I."/>
        </authorList>
    </citation>
    <scope>NUCLEOTIDE SEQUENCE</scope>
    <source>
        <strain evidence="7">CBS 121410</strain>
    </source>
</reference>
<evidence type="ECO:0000256" key="2">
    <source>
        <dbReference type="ARBA" id="ARBA00022723"/>
    </source>
</evidence>
<dbReference type="InterPro" id="IPR041640">
    <property type="entry name" value="Tyrosinase_C"/>
</dbReference>
<dbReference type="AlphaFoldDB" id="A0A9P4HM55"/>
<evidence type="ECO:0000259" key="6">
    <source>
        <dbReference type="PROSITE" id="PS00497"/>
    </source>
</evidence>
<dbReference type="PANTHER" id="PTHR11474:SF32">
    <property type="entry name" value="TYROSINASE"/>
    <property type="match status" value="1"/>
</dbReference>
<evidence type="ECO:0000313" key="7">
    <source>
        <dbReference type="EMBL" id="KAF2083347.1"/>
    </source>
</evidence>
<dbReference type="Proteomes" id="UP000799776">
    <property type="component" value="Unassembled WGS sequence"/>
</dbReference>
<keyword evidence="8" id="KW-1185">Reference proteome</keyword>
<evidence type="ECO:0000256" key="4">
    <source>
        <dbReference type="ARBA" id="ARBA00023033"/>
    </source>
</evidence>
<dbReference type="SUPFAM" id="SSF48056">
    <property type="entry name" value="Di-copper centre-containing domain"/>
    <property type="match status" value="1"/>
</dbReference>
<comment type="cofactor">
    <cofactor evidence="1">
        <name>Cu(2+)</name>
        <dbReference type="ChEBI" id="CHEBI:29036"/>
    </cofactor>
</comment>
<evidence type="ECO:0000313" key="8">
    <source>
        <dbReference type="Proteomes" id="UP000799776"/>
    </source>
</evidence>
<dbReference type="PROSITE" id="PS00497">
    <property type="entry name" value="TYROSINASE_1"/>
    <property type="match status" value="1"/>
</dbReference>
<dbReference type="Pfam" id="PF00264">
    <property type="entry name" value="Tyrosinase"/>
    <property type="match status" value="1"/>
</dbReference>